<evidence type="ECO:0000256" key="11">
    <source>
        <dbReference type="ARBA" id="ARBA00023306"/>
    </source>
</evidence>
<feature type="transmembrane region" description="Helical" evidence="13">
    <location>
        <begin position="237"/>
        <end position="255"/>
    </location>
</feature>
<evidence type="ECO:0000256" key="10">
    <source>
        <dbReference type="ARBA" id="ARBA00023136"/>
    </source>
</evidence>
<keyword evidence="7 12" id="KW-0132">Cell division</keyword>
<feature type="domain" description="ABC3 transporter permease C-terminal" evidence="14">
    <location>
        <begin position="185"/>
        <end position="297"/>
    </location>
</feature>
<comment type="function">
    <text evidence="1">Part of the ABC transporter FtsEX involved in cellular division.</text>
</comment>
<evidence type="ECO:0000256" key="8">
    <source>
        <dbReference type="ARBA" id="ARBA00022692"/>
    </source>
</evidence>
<dbReference type="InterPro" id="IPR040690">
    <property type="entry name" value="FtsX_ECD"/>
</dbReference>
<dbReference type="InterPro" id="IPR047929">
    <property type="entry name" value="FtsX_actino"/>
</dbReference>
<dbReference type="Proteomes" id="UP000295453">
    <property type="component" value="Unassembled WGS sequence"/>
</dbReference>
<accession>A0A4R1CFB2</accession>
<feature type="transmembrane region" description="Helical" evidence="13">
    <location>
        <begin position="179"/>
        <end position="200"/>
    </location>
</feature>
<feature type="transmembrane region" description="Helical" evidence="13">
    <location>
        <begin position="20"/>
        <end position="41"/>
    </location>
</feature>
<evidence type="ECO:0000256" key="9">
    <source>
        <dbReference type="ARBA" id="ARBA00022989"/>
    </source>
</evidence>
<evidence type="ECO:0000256" key="2">
    <source>
        <dbReference type="ARBA" id="ARBA00004651"/>
    </source>
</evidence>
<comment type="subunit">
    <text evidence="4">Forms a membrane-associated complex with FtsE.</text>
</comment>
<dbReference type="GO" id="GO:0051301">
    <property type="term" value="P:cell division"/>
    <property type="evidence" value="ECO:0007669"/>
    <property type="project" value="UniProtKB-KW"/>
</dbReference>
<dbReference type="Pfam" id="PF02687">
    <property type="entry name" value="FtsX"/>
    <property type="match status" value="1"/>
</dbReference>
<feature type="transmembrane region" description="Helical" evidence="13">
    <location>
        <begin position="275"/>
        <end position="296"/>
    </location>
</feature>
<dbReference type="AlphaFoldDB" id="A0A4R1CFB2"/>
<proteinExistence type="inferred from homology"/>
<dbReference type="Gene3D" id="3.30.70.3040">
    <property type="match status" value="1"/>
</dbReference>
<evidence type="ECO:0000256" key="12">
    <source>
        <dbReference type="PIRNR" id="PIRNR003097"/>
    </source>
</evidence>
<dbReference type="RefSeq" id="WP_131582107.1">
    <property type="nucleotide sequence ID" value="NZ_SJZJ01000006.1"/>
</dbReference>
<dbReference type="PIRSF" id="PIRSF003097">
    <property type="entry name" value="FtsX"/>
    <property type="match status" value="1"/>
</dbReference>
<organism evidence="16 17">
    <name type="scientific">Nocardioides jejuensis</name>
    <dbReference type="NCBI Taxonomy" id="2502782"/>
    <lineage>
        <taxon>Bacteria</taxon>
        <taxon>Bacillati</taxon>
        <taxon>Actinomycetota</taxon>
        <taxon>Actinomycetes</taxon>
        <taxon>Propionibacteriales</taxon>
        <taxon>Nocardioidaceae</taxon>
        <taxon>Nocardioides</taxon>
    </lineage>
</organism>
<keyword evidence="6 12" id="KW-1003">Cell membrane</keyword>
<evidence type="ECO:0000256" key="7">
    <source>
        <dbReference type="ARBA" id="ARBA00022618"/>
    </source>
</evidence>
<protein>
    <recommendedName>
        <fullName evidence="5 12">Cell division protein FtsX</fullName>
    </recommendedName>
</protein>
<dbReference type="PANTHER" id="PTHR47755:SF1">
    <property type="entry name" value="CELL DIVISION PROTEIN FTSX"/>
    <property type="match status" value="1"/>
</dbReference>
<evidence type="ECO:0000259" key="14">
    <source>
        <dbReference type="Pfam" id="PF02687"/>
    </source>
</evidence>
<evidence type="ECO:0000256" key="13">
    <source>
        <dbReference type="SAM" id="Phobius"/>
    </source>
</evidence>
<name>A0A4R1CFB2_9ACTN</name>
<keyword evidence="8 13" id="KW-0812">Transmembrane</keyword>
<keyword evidence="10 12" id="KW-0472">Membrane</keyword>
<keyword evidence="17" id="KW-1185">Reference proteome</keyword>
<comment type="subcellular location">
    <subcellularLocation>
        <location evidence="2">Cell membrane</location>
        <topology evidence="2">Multi-pass membrane protein</topology>
    </subcellularLocation>
</comment>
<dbReference type="OrthoDB" id="9812531at2"/>
<evidence type="ECO:0000256" key="1">
    <source>
        <dbReference type="ARBA" id="ARBA00003552"/>
    </source>
</evidence>
<dbReference type="GO" id="GO:0005886">
    <property type="term" value="C:plasma membrane"/>
    <property type="evidence" value="ECO:0007669"/>
    <property type="project" value="UniProtKB-SubCell"/>
</dbReference>
<sequence length="302" mass="32910">MQMTYVFTELKQGLRRNVSMHLAVVLTLFVSLTLVGLGTLLKLQADHAEEHFGKINQVVVWLCNDASKASTCTGGVTPAQKAAILKVVQDNPEAKGSHVESQEVAFEKTKRLFGQQYQTKLPADFGPDDLRESIWIDLKDRHKADGIMSAVEGLDGVDSIRDSRGLVGPIFKILDRMQIGSLLTAGVLLMAALLLVANTIRLTAYARRREIGIMRLVGAGTLYIMLPFLLEALITAVAGVALAAAALSAFEYFAIIRGVSDLRLMPWVDWTDALLAIEAAAILGPILTVVPTLLLTRKYLKV</sequence>
<evidence type="ECO:0000313" key="16">
    <source>
        <dbReference type="EMBL" id="TCJ29983.1"/>
    </source>
</evidence>
<dbReference type="InterPro" id="IPR003838">
    <property type="entry name" value="ABC3_permease_C"/>
</dbReference>
<evidence type="ECO:0000256" key="6">
    <source>
        <dbReference type="ARBA" id="ARBA00022475"/>
    </source>
</evidence>
<dbReference type="NCBIfam" id="NF038346">
    <property type="entry name" value="FtsX_actino"/>
    <property type="match status" value="1"/>
</dbReference>
<evidence type="ECO:0000259" key="15">
    <source>
        <dbReference type="Pfam" id="PF18075"/>
    </source>
</evidence>
<evidence type="ECO:0000313" key="17">
    <source>
        <dbReference type="Proteomes" id="UP000295453"/>
    </source>
</evidence>
<dbReference type="EMBL" id="SJZJ01000006">
    <property type="protein sequence ID" value="TCJ29983.1"/>
    <property type="molecule type" value="Genomic_DNA"/>
</dbReference>
<dbReference type="PANTHER" id="PTHR47755">
    <property type="entry name" value="CELL DIVISION PROTEIN FTSX"/>
    <property type="match status" value="1"/>
</dbReference>
<keyword evidence="11 12" id="KW-0131">Cell cycle</keyword>
<evidence type="ECO:0000256" key="4">
    <source>
        <dbReference type="ARBA" id="ARBA00011160"/>
    </source>
</evidence>
<comment type="caution">
    <text evidence="16">The sequence shown here is derived from an EMBL/GenBank/DDBJ whole genome shotgun (WGS) entry which is preliminary data.</text>
</comment>
<dbReference type="InterPro" id="IPR004513">
    <property type="entry name" value="FtsX"/>
</dbReference>
<reference evidence="16 17" key="1">
    <citation type="submission" date="2019-03" db="EMBL/GenBank/DDBJ databases">
        <authorList>
            <person name="Kim M.K.M."/>
        </authorList>
    </citation>
    <scope>NUCLEOTIDE SEQUENCE [LARGE SCALE GENOMIC DNA]</scope>
    <source>
        <strain evidence="16 17">18JY15-6</strain>
    </source>
</reference>
<dbReference type="Pfam" id="PF18075">
    <property type="entry name" value="FtsX_ECD"/>
    <property type="match status" value="1"/>
</dbReference>
<comment type="similarity">
    <text evidence="3 12">Belongs to the ABC-4 integral membrane protein family. FtsX subfamily.</text>
</comment>
<feature type="domain" description="FtsX extracellular" evidence="15">
    <location>
        <begin position="57"/>
        <end position="160"/>
    </location>
</feature>
<keyword evidence="9 13" id="KW-1133">Transmembrane helix</keyword>
<evidence type="ECO:0000256" key="5">
    <source>
        <dbReference type="ARBA" id="ARBA00021907"/>
    </source>
</evidence>
<evidence type="ECO:0000256" key="3">
    <source>
        <dbReference type="ARBA" id="ARBA00007379"/>
    </source>
</evidence>
<gene>
    <name evidence="16" type="ORF">EPD65_05175</name>
</gene>
<feature type="transmembrane region" description="Helical" evidence="13">
    <location>
        <begin position="212"/>
        <end position="230"/>
    </location>
</feature>